<accession>A0A385SLX1</accession>
<sequence length="110" mass="12658">METVLLYAFSSADIKVTIEAYFNEAGGLVVDGYDIGKSVEDYFGDSDYEYTLTVPQLEVAKLYTLFALRPNDPSALLRHLQSQFNTNHCYSDIKNFLEQHQVHYESFSWN</sequence>
<gene>
    <name evidence="1" type="ORF">D4L85_05185</name>
</gene>
<protein>
    <submittedName>
        <fullName evidence="1">Uncharacterized protein</fullName>
    </submittedName>
</protein>
<dbReference type="Proteomes" id="UP000266183">
    <property type="component" value="Chromosome"/>
</dbReference>
<dbReference type="EMBL" id="CP032382">
    <property type="protein sequence ID" value="AYB30008.1"/>
    <property type="molecule type" value="Genomic_DNA"/>
</dbReference>
<dbReference type="AlphaFoldDB" id="A0A385SLX1"/>
<reference evidence="2" key="1">
    <citation type="submission" date="2018-09" db="EMBL/GenBank/DDBJ databases">
        <title>Chryseolinea sp. KIS68-18 isolated from soil.</title>
        <authorList>
            <person name="Weon H.-Y."/>
            <person name="Kwon S.-W."/>
            <person name="Lee S.A."/>
        </authorList>
    </citation>
    <scope>NUCLEOTIDE SEQUENCE [LARGE SCALE GENOMIC DNA]</scope>
    <source>
        <strain evidence="2">KIS68-18</strain>
    </source>
</reference>
<proteinExistence type="predicted"/>
<keyword evidence="2" id="KW-1185">Reference proteome</keyword>
<evidence type="ECO:0000313" key="2">
    <source>
        <dbReference type="Proteomes" id="UP000266183"/>
    </source>
</evidence>
<organism evidence="1 2">
    <name type="scientific">Chryseolinea soli</name>
    <dbReference type="NCBI Taxonomy" id="2321403"/>
    <lineage>
        <taxon>Bacteria</taxon>
        <taxon>Pseudomonadati</taxon>
        <taxon>Bacteroidota</taxon>
        <taxon>Cytophagia</taxon>
        <taxon>Cytophagales</taxon>
        <taxon>Fulvivirgaceae</taxon>
        <taxon>Chryseolinea</taxon>
    </lineage>
</organism>
<dbReference type="OrthoDB" id="765606at2"/>
<evidence type="ECO:0000313" key="1">
    <source>
        <dbReference type="EMBL" id="AYB30008.1"/>
    </source>
</evidence>
<dbReference type="KEGG" id="chk:D4L85_05185"/>
<name>A0A385SLX1_9BACT</name>
<dbReference type="RefSeq" id="WP_119753315.1">
    <property type="nucleotide sequence ID" value="NZ_CP032382.1"/>
</dbReference>